<feature type="domain" description="HTH merR-type" evidence="4">
    <location>
        <begin position="1"/>
        <end position="70"/>
    </location>
</feature>
<dbReference type="PANTHER" id="PTHR30204">
    <property type="entry name" value="REDOX-CYCLING DRUG-SENSING TRANSCRIPTIONAL ACTIVATOR SOXR"/>
    <property type="match status" value="1"/>
</dbReference>
<dbReference type="PANTHER" id="PTHR30204:SF92">
    <property type="entry name" value="HTH-TYPE TRANSCRIPTIONAL REGULATOR ZNTR"/>
    <property type="match status" value="1"/>
</dbReference>
<dbReference type="Proteomes" id="UP000533905">
    <property type="component" value="Unassembled WGS sequence"/>
</dbReference>
<dbReference type="GO" id="GO:0045893">
    <property type="term" value="P:positive regulation of DNA-templated transcription"/>
    <property type="evidence" value="ECO:0007669"/>
    <property type="project" value="InterPro"/>
</dbReference>
<dbReference type="GO" id="GO:0003677">
    <property type="term" value="F:DNA binding"/>
    <property type="evidence" value="ECO:0007669"/>
    <property type="project" value="UniProtKB-KW"/>
</dbReference>
<evidence type="ECO:0000256" key="2">
    <source>
        <dbReference type="ARBA" id="ARBA00023125"/>
    </source>
</evidence>
<name>A0A7Y2JX65_9BURK</name>
<dbReference type="EMBL" id="JABAIV010000001">
    <property type="protein sequence ID" value="NNG22210.1"/>
    <property type="molecule type" value="Genomic_DNA"/>
</dbReference>
<proteinExistence type="predicted"/>
<dbReference type="AlphaFoldDB" id="A0A7Y2JX65"/>
<dbReference type="InterPro" id="IPR000551">
    <property type="entry name" value="MerR-type_HTH_dom"/>
</dbReference>
<dbReference type="InterPro" id="IPR011791">
    <property type="entry name" value="CadR-PbrR"/>
</dbReference>
<dbReference type="InterPro" id="IPR047057">
    <property type="entry name" value="MerR_fam"/>
</dbReference>
<dbReference type="PRINTS" id="PR00040">
    <property type="entry name" value="HTHMERR"/>
</dbReference>
<comment type="caution">
    <text evidence="5">The sequence shown here is derived from an EMBL/GenBank/DDBJ whole genome shotgun (WGS) entry which is preliminary data.</text>
</comment>
<keyword evidence="1" id="KW-0805">Transcription regulation</keyword>
<reference evidence="5 6" key="1">
    <citation type="submission" date="2020-04" db="EMBL/GenBank/DDBJ databases">
        <title>Massilia sp. nov., a cold adapted bacteria isolated from Arctic soil.</title>
        <authorList>
            <person name="Son J."/>
            <person name="Ka J.-O."/>
        </authorList>
    </citation>
    <scope>NUCLEOTIDE SEQUENCE [LARGE SCALE GENOMIC DNA]</scope>
    <source>
        <strain evidence="5 6">ML15P13</strain>
    </source>
</reference>
<evidence type="ECO:0000313" key="6">
    <source>
        <dbReference type="Proteomes" id="UP000533905"/>
    </source>
</evidence>
<dbReference type="GO" id="GO:0003700">
    <property type="term" value="F:DNA-binding transcription factor activity"/>
    <property type="evidence" value="ECO:0007669"/>
    <property type="project" value="InterPro"/>
</dbReference>
<gene>
    <name evidence="5" type="primary">cadR</name>
    <name evidence="5" type="ORF">HGB41_04250</name>
</gene>
<dbReference type="NCBIfam" id="TIGR02047">
    <property type="entry name" value="CadR-PbrR"/>
    <property type="match status" value="1"/>
</dbReference>
<dbReference type="RefSeq" id="WP_171081367.1">
    <property type="nucleotide sequence ID" value="NZ_JABAIV010000001.1"/>
</dbReference>
<evidence type="ECO:0000256" key="1">
    <source>
        <dbReference type="ARBA" id="ARBA00023015"/>
    </source>
</evidence>
<dbReference type="GO" id="GO:0046872">
    <property type="term" value="F:metal ion binding"/>
    <property type="evidence" value="ECO:0007669"/>
    <property type="project" value="InterPro"/>
</dbReference>
<dbReference type="Pfam" id="PF09278">
    <property type="entry name" value="MerR-DNA-bind"/>
    <property type="match status" value="1"/>
</dbReference>
<dbReference type="PROSITE" id="PS50937">
    <property type="entry name" value="HTH_MERR_2"/>
    <property type="match status" value="1"/>
</dbReference>
<dbReference type="SUPFAM" id="SSF46955">
    <property type="entry name" value="Putative DNA-binding domain"/>
    <property type="match status" value="1"/>
</dbReference>
<evidence type="ECO:0000259" key="4">
    <source>
        <dbReference type="PROSITE" id="PS50937"/>
    </source>
</evidence>
<keyword evidence="3" id="KW-0804">Transcription</keyword>
<dbReference type="Pfam" id="PF00376">
    <property type="entry name" value="MerR"/>
    <property type="match status" value="1"/>
</dbReference>
<dbReference type="InterPro" id="IPR009061">
    <property type="entry name" value="DNA-bd_dom_put_sf"/>
</dbReference>
<dbReference type="CDD" id="cd04784">
    <property type="entry name" value="HTH_CadR-PbrR"/>
    <property type="match status" value="1"/>
</dbReference>
<accession>A0A7Y2JX65</accession>
<evidence type="ECO:0000313" key="5">
    <source>
        <dbReference type="EMBL" id="NNG22210.1"/>
    </source>
</evidence>
<evidence type="ECO:0000256" key="3">
    <source>
        <dbReference type="ARBA" id="ARBA00023163"/>
    </source>
</evidence>
<organism evidence="5 6">
    <name type="scientific">Telluria aromaticivorans</name>
    <dbReference type="NCBI Taxonomy" id="2725995"/>
    <lineage>
        <taxon>Bacteria</taxon>
        <taxon>Pseudomonadati</taxon>
        <taxon>Pseudomonadota</taxon>
        <taxon>Betaproteobacteria</taxon>
        <taxon>Burkholderiales</taxon>
        <taxon>Oxalobacteraceae</taxon>
        <taxon>Telluria group</taxon>
        <taxon>Telluria</taxon>
    </lineage>
</organism>
<dbReference type="SMART" id="SM00422">
    <property type="entry name" value="HTH_MERR"/>
    <property type="match status" value="1"/>
</dbReference>
<keyword evidence="6" id="KW-1185">Reference proteome</keyword>
<dbReference type="Gene3D" id="1.10.1660.10">
    <property type="match status" value="1"/>
</dbReference>
<protein>
    <submittedName>
        <fullName evidence="5">Cd(II)/Pb(II)-responsive transcriptional regulator</fullName>
    </submittedName>
</protein>
<keyword evidence="2" id="KW-0238">DNA-binding</keyword>
<sequence length="135" mass="15496">MLKIGELAKQSGCPVETIRYYERIGLLMPPQREANNYRAYNERHAERLQFVRHCRALDMGLDEIRVLLDVRDRPEQECTDVNELLDRHIRHVTGRIAELAALEAQLRQLRGCCVATQAASCCGILHALSEREAVR</sequence>
<dbReference type="InterPro" id="IPR015358">
    <property type="entry name" value="Tscrpt_reg_MerR_DNA-bd"/>
</dbReference>